<dbReference type="Gene3D" id="1.10.287.130">
    <property type="match status" value="1"/>
</dbReference>
<comment type="subcellular location">
    <subcellularLocation>
        <location evidence="2">Cell membrane</location>
    </subcellularLocation>
</comment>
<accession>C7N7D8</accession>
<dbReference type="AlphaFoldDB" id="C7N7D8"/>
<evidence type="ECO:0000256" key="1">
    <source>
        <dbReference type="ARBA" id="ARBA00000085"/>
    </source>
</evidence>
<dbReference type="InterPro" id="IPR050736">
    <property type="entry name" value="Sensor_HK_Regulatory"/>
</dbReference>
<evidence type="ECO:0000256" key="8">
    <source>
        <dbReference type="SAM" id="Phobius"/>
    </source>
</evidence>
<protein>
    <recommendedName>
        <fullName evidence="3">histidine kinase</fullName>
        <ecNumber evidence="3">2.7.13.3</ecNumber>
    </recommendedName>
</protein>
<sequence length="458" mass="49871">MAQTKNRKKLSSRLFAAFFLLSLVVFLAATTTVVAMSWMVYEGNAEERLVHQTETTAADLRGMDTEEMKAELARTALADTRITLVAPDGTILYDTDADPSTMANHADREEIFSARHGDEIVVHRRSATTGTDTVYAAVAVNDEDVVLRLAETRTSLPYYLRSLFVPLALAALLAAALSAALARTITRMVVTPLLSVDLDEPLESEAYEEVEPLLSRIATQRSELIGQNEQLEKSMNMRKEFTGNVSHEMKSPLQVIGGYAELIESGVAGPEDTKRFASLIRSESHAMRELIDDVLLLSKLDENAFGEPLPIDLSEVCLRAVARLENTTQAHGTEIRTDCPSGMLIFGSQALADQVVCNLLENAIRYGGGLVEVKVARCGENIELSVADNGPGIPDDQKERVFERFYRMDPSRSRETGGTGLGLAIVKHATQTMGGTSYTEDSELGGARLCVRVPAASA</sequence>
<dbReference type="KEGG" id="shi:Shel_18050"/>
<feature type="transmembrane region" description="Helical" evidence="8">
    <location>
        <begin position="158"/>
        <end position="182"/>
    </location>
</feature>
<dbReference type="eggNOG" id="COG2205">
    <property type="taxonomic scope" value="Bacteria"/>
</dbReference>
<comment type="catalytic activity">
    <reaction evidence="1">
        <text>ATP + protein L-histidine = ADP + protein N-phospho-L-histidine.</text>
        <dbReference type="EC" id="2.7.13.3"/>
    </reaction>
</comment>
<evidence type="ECO:0000313" key="11">
    <source>
        <dbReference type="Proteomes" id="UP000002026"/>
    </source>
</evidence>
<dbReference type="Pfam" id="PF16736">
    <property type="entry name" value="sCache_like"/>
    <property type="match status" value="1"/>
</dbReference>
<dbReference type="Gene3D" id="3.30.565.10">
    <property type="entry name" value="Histidine kinase-like ATPase, C-terminal domain"/>
    <property type="match status" value="1"/>
</dbReference>
<reference evidence="10 11" key="1">
    <citation type="journal article" date="2009" name="Stand. Genomic Sci.">
        <title>Complete genome sequence of Slackia heliotrinireducens type strain (RHS 1).</title>
        <authorList>
            <person name="Pukall R."/>
            <person name="Lapidus A."/>
            <person name="Nolan M."/>
            <person name="Copeland A."/>
            <person name="Glavina Del Rio T."/>
            <person name="Lucas S."/>
            <person name="Chen F."/>
            <person name="Tice H."/>
            <person name="Cheng J.F."/>
            <person name="Chertkov O."/>
            <person name="Bruce D."/>
            <person name="Goodwin L."/>
            <person name="Kuske C."/>
            <person name="Brettin T."/>
            <person name="Detter J.C."/>
            <person name="Han C."/>
            <person name="Pitluck S."/>
            <person name="Pati A."/>
            <person name="Mavrommatis K."/>
            <person name="Ivanova N."/>
            <person name="Ovchinnikova G."/>
            <person name="Chen A."/>
            <person name="Palaniappan K."/>
            <person name="Schneider S."/>
            <person name="Rohde M."/>
            <person name="Chain P."/>
            <person name="D'haeseleer P."/>
            <person name="Goker M."/>
            <person name="Bristow J."/>
            <person name="Eisen J.A."/>
            <person name="Markowitz V."/>
            <person name="Kyrpides N.C."/>
            <person name="Klenk H.P."/>
            <person name="Hugenholtz P."/>
        </authorList>
    </citation>
    <scope>NUCLEOTIDE SEQUENCE [LARGE SCALE GENOMIC DNA]</scope>
    <source>
        <strain evidence="11">ATCC 29202 / DSM 20476 / NCTC 11029 / RHS 1</strain>
    </source>
</reference>
<dbReference type="PROSITE" id="PS50109">
    <property type="entry name" value="HIS_KIN"/>
    <property type="match status" value="1"/>
</dbReference>
<evidence type="ECO:0000256" key="5">
    <source>
        <dbReference type="ARBA" id="ARBA00022679"/>
    </source>
</evidence>
<feature type="domain" description="Histidine kinase" evidence="9">
    <location>
        <begin position="244"/>
        <end position="457"/>
    </location>
</feature>
<dbReference type="PANTHER" id="PTHR43711">
    <property type="entry name" value="TWO-COMPONENT HISTIDINE KINASE"/>
    <property type="match status" value="1"/>
</dbReference>
<dbReference type="SUPFAM" id="SSF47384">
    <property type="entry name" value="Homodimeric domain of signal transducing histidine kinase"/>
    <property type="match status" value="1"/>
</dbReference>
<evidence type="ECO:0000256" key="6">
    <source>
        <dbReference type="ARBA" id="ARBA00022777"/>
    </source>
</evidence>
<evidence type="ECO:0000256" key="4">
    <source>
        <dbReference type="ARBA" id="ARBA00022553"/>
    </source>
</evidence>
<dbReference type="STRING" id="471855.Shel_18050"/>
<dbReference type="Pfam" id="PF02518">
    <property type="entry name" value="HATPase_c"/>
    <property type="match status" value="1"/>
</dbReference>
<dbReference type="Proteomes" id="UP000002026">
    <property type="component" value="Chromosome"/>
</dbReference>
<dbReference type="PANTHER" id="PTHR43711:SF1">
    <property type="entry name" value="HISTIDINE KINASE 1"/>
    <property type="match status" value="1"/>
</dbReference>
<organism evidence="10 11">
    <name type="scientific">Slackia heliotrinireducens (strain ATCC 29202 / DSM 20476 / NCTC 11029 / RHS 1)</name>
    <name type="common">Peptococcus heliotrinreducens</name>
    <dbReference type="NCBI Taxonomy" id="471855"/>
    <lineage>
        <taxon>Bacteria</taxon>
        <taxon>Bacillati</taxon>
        <taxon>Actinomycetota</taxon>
        <taxon>Coriobacteriia</taxon>
        <taxon>Eggerthellales</taxon>
        <taxon>Eggerthellaceae</taxon>
        <taxon>Slackia</taxon>
    </lineage>
</organism>
<dbReference type="InterPro" id="IPR004358">
    <property type="entry name" value="Sig_transdc_His_kin-like_C"/>
</dbReference>
<evidence type="ECO:0000256" key="3">
    <source>
        <dbReference type="ARBA" id="ARBA00012438"/>
    </source>
</evidence>
<evidence type="ECO:0000313" key="10">
    <source>
        <dbReference type="EMBL" id="ACV22823.1"/>
    </source>
</evidence>
<name>C7N7D8_SLAHD</name>
<keyword evidence="5" id="KW-0808">Transferase</keyword>
<dbReference type="GO" id="GO:0005886">
    <property type="term" value="C:plasma membrane"/>
    <property type="evidence" value="ECO:0007669"/>
    <property type="project" value="UniProtKB-SubCell"/>
</dbReference>
<dbReference type="SUPFAM" id="SSF55874">
    <property type="entry name" value="ATPase domain of HSP90 chaperone/DNA topoisomerase II/histidine kinase"/>
    <property type="match status" value="1"/>
</dbReference>
<keyword evidence="11" id="KW-1185">Reference proteome</keyword>
<keyword evidence="8" id="KW-1133">Transmembrane helix</keyword>
<dbReference type="InterPro" id="IPR003661">
    <property type="entry name" value="HisK_dim/P_dom"/>
</dbReference>
<dbReference type="EMBL" id="CP001684">
    <property type="protein sequence ID" value="ACV22823.1"/>
    <property type="molecule type" value="Genomic_DNA"/>
</dbReference>
<dbReference type="InterPro" id="IPR005467">
    <property type="entry name" value="His_kinase_dom"/>
</dbReference>
<evidence type="ECO:0000259" key="9">
    <source>
        <dbReference type="PROSITE" id="PS50109"/>
    </source>
</evidence>
<proteinExistence type="predicted"/>
<keyword evidence="7" id="KW-0902">Two-component regulatory system</keyword>
<dbReference type="InterPro" id="IPR036890">
    <property type="entry name" value="HATPase_C_sf"/>
</dbReference>
<dbReference type="GO" id="GO:0000155">
    <property type="term" value="F:phosphorelay sensor kinase activity"/>
    <property type="evidence" value="ECO:0007669"/>
    <property type="project" value="InterPro"/>
</dbReference>
<dbReference type="InterPro" id="IPR003594">
    <property type="entry name" value="HATPase_dom"/>
</dbReference>
<dbReference type="EC" id="2.7.13.3" evidence="3"/>
<dbReference type="SMART" id="SM00387">
    <property type="entry name" value="HATPase_c"/>
    <property type="match status" value="1"/>
</dbReference>
<dbReference type="InterPro" id="IPR031967">
    <property type="entry name" value="PhoR_single_Cache-like_dom"/>
</dbReference>
<dbReference type="InterPro" id="IPR036097">
    <property type="entry name" value="HisK_dim/P_sf"/>
</dbReference>
<dbReference type="HOGENOM" id="CLU_000445_89_6_11"/>
<dbReference type="Pfam" id="PF00512">
    <property type="entry name" value="HisKA"/>
    <property type="match status" value="1"/>
</dbReference>
<dbReference type="CDD" id="cd00082">
    <property type="entry name" value="HisKA"/>
    <property type="match status" value="1"/>
</dbReference>
<dbReference type="FunFam" id="1.10.287.130:FF:000001">
    <property type="entry name" value="Two-component sensor histidine kinase"/>
    <property type="match status" value="1"/>
</dbReference>
<dbReference type="SMART" id="SM00388">
    <property type="entry name" value="HisKA"/>
    <property type="match status" value="1"/>
</dbReference>
<dbReference type="PRINTS" id="PR00344">
    <property type="entry name" value="BCTRLSENSOR"/>
</dbReference>
<keyword evidence="6 10" id="KW-0418">Kinase</keyword>
<keyword evidence="4" id="KW-0597">Phosphoprotein</keyword>
<evidence type="ECO:0000256" key="7">
    <source>
        <dbReference type="ARBA" id="ARBA00023012"/>
    </source>
</evidence>
<gene>
    <name evidence="10" type="ordered locus">Shel_18050</name>
</gene>
<evidence type="ECO:0000256" key="2">
    <source>
        <dbReference type="ARBA" id="ARBA00004236"/>
    </source>
</evidence>
<keyword evidence="8" id="KW-0812">Transmembrane</keyword>
<keyword evidence="8" id="KW-0472">Membrane</keyword>